<evidence type="ECO:0000256" key="3">
    <source>
        <dbReference type="SAM" id="Phobius"/>
    </source>
</evidence>
<feature type="transmembrane region" description="Helical" evidence="3">
    <location>
        <begin position="342"/>
        <end position="364"/>
    </location>
</feature>
<gene>
    <name evidence="4" type="ORF">PXEA_LOCUS4811</name>
</gene>
<feature type="transmembrane region" description="Helical" evidence="3">
    <location>
        <begin position="384"/>
        <end position="401"/>
    </location>
</feature>
<evidence type="ECO:0000256" key="2">
    <source>
        <dbReference type="SAM" id="MobiDB-lite"/>
    </source>
</evidence>
<dbReference type="OrthoDB" id="3549872at2759"/>
<keyword evidence="5" id="KW-1185">Reference proteome</keyword>
<comment type="caution">
    <text evidence="4">The sequence shown here is derived from an EMBL/GenBank/DDBJ whole genome shotgun (WGS) entry which is preliminary data.</text>
</comment>
<dbReference type="EMBL" id="CAAALY010011630">
    <property type="protein sequence ID" value="VEL11371.1"/>
    <property type="molecule type" value="Genomic_DNA"/>
</dbReference>
<protein>
    <submittedName>
        <fullName evidence="4">Uncharacterized protein</fullName>
    </submittedName>
</protein>
<accession>A0A3S5AAI3</accession>
<evidence type="ECO:0000313" key="5">
    <source>
        <dbReference type="Proteomes" id="UP000784294"/>
    </source>
</evidence>
<evidence type="ECO:0000256" key="1">
    <source>
        <dbReference type="SAM" id="Coils"/>
    </source>
</evidence>
<organism evidence="4 5">
    <name type="scientific">Protopolystoma xenopodis</name>
    <dbReference type="NCBI Taxonomy" id="117903"/>
    <lineage>
        <taxon>Eukaryota</taxon>
        <taxon>Metazoa</taxon>
        <taxon>Spiralia</taxon>
        <taxon>Lophotrochozoa</taxon>
        <taxon>Platyhelminthes</taxon>
        <taxon>Monogenea</taxon>
        <taxon>Polyopisthocotylea</taxon>
        <taxon>Polystomatidea</taxon>
        <taxon>Polystomatidae</taxon>
        <taxon>Protopolystoma</taxon>
    </lineage>
</organism>
<keyword evidence="3" id="KW-1133">Transmembrane helix</keyword>
<sequence>MRKELASATRRIADFQETLASREREHQTALDHAACEQRRLTELRTDLENSLELANADIGQLKSALSGAEGRVVALEIHLSNVEASRRDAEQRLASIHSSLRRIIGFRQEAILVGSNVSLRKGTTSTSRSPIRTAGRSRNTSPSKGFETTCPNGSIICRASSPSLCENRVTHDVAPLHSNASAALTPGSTVILPGPQQSNLIPSSVSVPTTSVSIAADLNPEAVRLALREVVQQLVSLEREREDAAAQVRSLETRLAEQVEQTENCSRRLQQAQQALCEIEEGMKTKMVWALVWSRSPYATLSYWQEDIEERTSSEVHSINDNFQSRTVDLAPSQIFRQHRQFLSVIIMIASRILPLLVFTPYAAGLSVDFRSIFCPFGPMYSTISDPSVFMFLQSLWCSLIRRPILLTV</sequence>
<feature type="coiled-coil region" evidence="1">
    <location>
        <begin position="227"/>
        <end position="275"/>
    </location>
</feature>
<name>A0A3S5AAI3_9PLAT</name>
<keyword evidence="3" id="KW-0812">Transmembrane</keyword>
<keyword evidence="1" id="KW-0175">Coiled coil</keyword>
<proteinExistence type="predicted"/>
<feature type="compositionally biased region" description="Polar residues" evidence="2">
    <location>
        <begin position="121"/>
        <end position="143"/>
    </location>
</feature>
<dbReference type="Proteomes" id="UP000784294">
    <property type="component" value="Unassembled WGS sequence"/>
</dbReference>
<reference evidence="4" key="1">
    <citation type="submission" date="2018-11" db="EMBL/GenBank/DDBJ databases">
        <authorList>
            <consortium name="Pathogen Informatics"/>
        </authorList>
    </citation>
    <scope>NUCLEOTIDE SEQUENCE</scope>
</reference>
<feature type="coiled-coil region" evidence="1">
    <location>
        <begin position="5"/>
        <end position="92"/>
    </location>
</feature>
<feature type="region of interest" description="Disordered" evidence="2">
    <location>
        <begin position="121"/>
        <end position="147"/>
    </location>
</feature>
<keyword evidence="3" id="KW-0472">Membrane</keyword>
<dbReference type="AlphaFoldDB" id="A0A3S5AAI3"/>
<evidence type="ECO:0000313" key="4">
    <source>
        <dbReference type="EMBL" id="VEL11371.1"/>
    </source>
</evidence>